<organism evidence="6 7">
    <name type="scientific">Clohesyomyces aquaticus</name>
    <dbReference type="NCBI Taxonomy" id="1231657"/>
    <lineage>
        <taxon>Eukaryota</taxon>
        <taxon>Fungi</taxon>
        <taxon>Dikarya</taxon>
        <taxon>Ascomycota</taxon>
        <taxon>Pezizomycotina</taxon>
        <taxon>Dothideomycetes</taxon>
        <taxon>Pleosporomycetidae</taxon>
        <taxon>Pleosporales</taxon>
        <taxon>Lindgomycetaceae</taxon>
        <taxon>Clohesyomyces</taxon>
    </lineage>
</organism>
<dbReference type="Gene3D" id="3.10.20.70">
    <property type="entry name" value="Glutamine synthetase, N-terminal domain"/>
    <property type="match status" value="1"/>
</dbReference>
<comment type="similarity">
    <text evidence="2 3">Belongs to the glutamine synthetase family.</text>
</comment>
<name>A0A1Y2A056_9PLEO</name>
<evidence type="ECO:0000256" key="2">
    <source>
        <dbReference type="PROSITE-ProRule" id="PRU01331"/>
    </source>
</evidence>
<evidence type="ECO:0000256" key="4">
    <source>
        <dbReference type="SAM" id="MobiDB-lite"/>
    </source>
</evidence>
<dbReference type="Gene3D" id="3.30.590.10">
    <property type="entry name" value="Glutamine synthetase/guanido kinase, catalytic domain"/>
    <property type="match status" value="1"/>
</dbReference>
<dbReference type="OrthoDB" id="3364440at2759"/>
<dbReference type="InterPro" id="IPR008146">
    <property type="entry name" value="Gln_synth_cat_dom"/>
</dbReference>
<gene>
    <name evidence="6" type="ORF">BCR34DRAFT_598122</name>
</gene>
<dbReference type="Pfam" id="PF04909">
    <property type="entry name" value="Amidohydro_2"/>
    <property type="match status" value="1"/>
</dbReference>
<dbReference type="SUPFAM" id="SSF51556">
    <property type="entry name" value="Metallo-dependent hydrolases"/>
    <property type="match status" value="1"/>
</dbReference>
<dbReference type="PANTHER" id="PTHR43383:SF2">
    <property type="entry name" value="AMIDOHYDROLASE 2 FAMILY PROTEIN"/>
    <property type="match status" value="1"/>
</dbReference>
<dbReference type="InterPro" id="IPR036651">
    <property type="entry name" value="Gln_synt_N_sf"/>
</dbReference>
<sequence>MATQDTVEMASPPPPAKPTLEQLRYIVNNYPIIDNHAHNLLLPTHIDTVPFESITSEAQGRALRDTFKSLSHLRAARQLRQLYECPEDANWDEVLEQRTEWLRTNPEMLLQRCFQGVHALLIDDGLAGPERVHTYEWHDRYTKAPTKRIVRIETVAERLMESILRDASERDLDESGYLTDLWVTFTEEFEREIQENIQDFNVAGFKSVICYRTGLDIEPDYEQAARDVGTPFERYVERAIRKRKFRIERKALNDYLVLRTLEILSERLPRDASLSKPIQFHTGLGDNDISLLQSNPAYLQPLVENYSRVPFVLLHSAYPYTREAGYLASVYKHVYLDVGEVFPMVSRDGQMTILRHCLEIVPGSKLLYSSDGHFFAETYWLANKQFRQVWLDLLVEYVQKEDITPHQAIALSKDILFNNSNTLYGLNYQTNFKELELSEIAPQALAWHPPKAETLSQPPLFPPPPTTPKVYNDELFESFIQEHADIKFVYVQWMDFMATMRVRMVPIKEFKRLIKEGGRLGISQGNTGTLQNDGITPVVNPVGQIYVEPDLRTLRRTHKKDPLPSATVLCFWRDEDGKPIRECPRGNLETLINDIQYNHGISMHCGFEIEVTFLSRTADDKGESYTPLTQTHAWGTLTPEQWLKLPLLAEIATCLEEIGIDVQQFHAESGAGQFEFVLPPLPPLVAVDTLIQARQVIAQVAATHGLRATLHPQPFPGIGTAAHAHISLNPPNNDLQFFVGGVLKHLPAICAFAMPEYESYGRVVDDHWTGGTWVAWGTQNRETPLRRVQDGRWEVRCLDGFANMYLALGAVLAVGLLGMKENEPEFAEKDLPVNPSTLSDEQRKLYGVREKMPLAIDEALLSLEKDDVLREIWPEVLRTCEFGDQRTQLRPFIANIWRTCWSDQGANILNDSFATAIAISFEQAAATNLTVTGTKKPQPPKKDNGAKKDKGADKDKRKGKEAMNFSTKKLSSMSSGSKEKDF</sequence>
<accession>A0A1Y2A056</accession>
<feature type="domain" description="GS catalytic" evidence="5">
    <location>
        <begin position="584"/>
        <end position="921"/>
    </location>
</feature>
<keyword evidence="7" id="KW-1185">Reference proteome</keyword>
<dbReference type="AlphaFoldDB" id="A0A1Y2A056"/>
<dbReference type="EMBL" id="MCFA01000022">
    <property type="protein sequence ID" value="ORY15848.1"/>
    <property type="molecule type" value="Genomic_DNA"/>
</dbReference>
<dbReference type="InterPro" id="IPR014746">
    <property type="entry name" value="Gln_synth/guanido_kin_cat_dom"/>
</dbReference>
<dbReference type="Pfam" id="PF00120">
    <property type="entry name" value="Gln-synt_C"/>
    <property type="match status" value="1"/>
</dbReference>
<dbReference type="GO" id="GO:0004356">
    <property type="term" value="F:glutamine synthetase activity"/>
    <property type="evidence" value="ECO:0007669"/>
    <property type="project" value="InterPro"/>
</dbReference>
<dbReference type="InterPro" id="IPR006680">
    <property type="entry name" value="Amidohydro-rel"/>
</dbReference>
<comment type="caution">
    <text evidence="6">The sequence shown here is derived from an EMBL/GenBank/DDBJ whole genome shotgun (WGS) entry which is preliminary data.</text>
</comment>
<dbReference type="PROSITE" id="PS51987">
    <property type="entry name" value="GS_CATALYTIC"/>
    <property type="match status" value="1"/>
</dbReference>
<dbReference type="STRING" id="1231657.A0A1Y2A056"/>
<evidence type="ECO:0000256" key="1">
    <source>
        <dbReference type="ARBA" id="ARBA00021364"/>
    </source>
</evidence>
<dbReference type="Gene3D" id="3.20.20.140">
    <property type="entry name" value="Metal-dependent hydrolases"/>
    <property type="match status" value="1"/>
</dbReference>
<dbReference type="PANTHER" id="PTHR43383">
    <property type="entry name" value="NODULIN 6"/>
    <property type="match status" value="1"/>
</dbReference>
<feature type="region of interest" description="Disordered" evidence="4">
    <location>
        <begin position="930"/>
        <end position="982"/>
    </location>
</feature>
<reference evidence="6 7" key="1">
    <citation type="submission" date="2016-07" db="EMBL/GenBank/DDBJ databases">
        <title>Pervasive Adenine N6-methylation of Active Genes in Fungi.</title>
        <authorList>
            <consortium name="DOE Joint Genome Institute"/>
            <person name="Mondo S.J."/>
            <person name="Dannebaum R.O."/>
            <person name="Kuo R.C."/>
            <person name="Labutti K."/>
            <person name="Haridas S."/>
            <person name="Kuo A."/>
            <person name="Salamov A."/>
            <person name="Ahrendt S.R."/>
            <person name="Lipzen A."/>
            <person name="Sullivan W."/>
            <person name="Andreopoulos W.B."/>
            <person name="Clum A."/>
            <person name="Lindquist E."/>
            <person name="Daum C."/>
            <person name="Ramamoorthy G.K."/>
            <person name="Gryganskyi A."/>
            <person name="Culley D."/>
            <person name="Magnuson J.K."/>
            <person name="James T.Y."/>
            <person name="O'Malley M.A."/>
            <person name="Stajich J.E."/>
            <person name="Spatafora J.W."/>
            <person name="Visel A."/>
            <person name="Grigoriev I.V."/>
        </authorList>
    </citation>
    <scope>NUCLEOTIDE SEQUENCE [LARGE SCALE GENOMIC DNA]</scope>
    <source>
        <strain evidence="6 7">CBS 115471</strain>
    </source>
</reference>
<feature type="compositionally biased region" description="Low complexity" evidence="4">
    <location>
        <begin position="966"/>
        <end position="976"/>
    </location>
</feature>
<evidence type="ECO:0000313" key="6">
    <source>
        <dbReference type="EMBL" id="ORY15848.1"/>
    </source>
</evidence>
<evidence type="ECO:0000259" key="5">
    <source>
        <dbReference type="PROSITE" id="PS51987"/>
    </source>
</evidence>
<proteinExistence type="inferred from homology"/>
<evidence type="ECO:0000256" key="3">
    <source>
        <dbReference type="RuleBase" id="RU000384"/>
    </source>
</evidence>
<dbReference type="InterPro" id="IPR032466">
    <property type="entry name" value="Metal_Hydrolase"/>
</dbReference>
<dbReference type="SMART" id="SM01230">
    <property type="entry name" value="Gln-synt_C"/>
    <property type="match status" value="1"/>
</dbReference>
<protein>
    <recommendedName>
        <fullName evidence="1">Glutamine synthetase</fullName>
    </recommendedName>
</protein>
<dbReference type="Proteomes" id="UP000193144">
    <property type="component" value="Unassembled WGS sequence"/>
</dbReference>
<dbReference type="SUPFAM" id="SSF55931">
    <property type="entry name" value="Glutamine synthetase/guanido kinase"/>
    <property type="match status" value="1"/>
</dbReference>
<feature type="compositionally biased region" description="Basic and acidic residues" evidence="4">
    <location>
        <begin position="940"/>
        <end position="961"/>
    </location>
</feature>
<evidence type="ECO:0000313" key="7">
    <source>
        <dbReference type="Proteomes" id="UP000193144"/>
    </source>
</evidence>
<dbReference type="GO" id="GO:0006542">
    <property type="term" value="P:glutamine biosynthetic process"/>
    <property type="evidence" value="ECO:0007669"/>
    <property type="project" value="InterPro"/>
</dbReference>
<dbReference type="GO" id="GO:0016787">
    <property type="term" value="F:hydrolase activity"/>
    <property type="evidence" value="ECO:0007669"/>
    <property type="project" value="InterPro"/>
</dbReference>